<dbReference type="InterPro" id="IPR050680">
    <property type="entry name" value="YpeA/RimI_acetyltransf"/>
</dbReference>
<organism evidence="4 5">
    <name type="scientific">Bacillus spongiae</name>
    <dbReference type="NCBI Taxonomy" id="2683610"/>
    <lineage>
        <taxon>Bacteria</taxon>
        <taxon>Bacillati</taxon>
        <taxon>Bacillota</taxon>
        <taxon>Bacilli</taxon>
        <taxon>Bacillales</taxon>
        <taxon>Bacillaceae</taxon>
        <taxon>Bacillus</taxon>
    </lineage>
</organism>
<reference evidence="4 5" key="1">
    <citation type="journal article" date="2018" name="J. Microbiol.">
        <title>Bacillus spongiae sp. nov., isolated from sponge of Jeju Island.</title>
        <authorList>
            <person name="Lee G.E."/>
            <person name="Im W.T."/>
            <person name="Park J.S."/>
        </authorList>
    </citation>
    <scope>NUCLEOTIDE SEQUENCE [LARGE SCALE GENOMIC DNA]</scope>
    <source>
        <strain evidence="4 5">135PIL107-10</strain>
    </source>
</reference>
<feature type="domain" description="N-acetyltransferase" evidence="3">
    <location>
        <begin position="161"/>
        <end position="312"/>
    </location>
</feature>
<evidence type="ECO:0000313" key="4">
    <source>
        <dbReference type="EMBL" id="MEI5909244.1"/>
    </source>
</evidence>
<keyword evidence="2" id="KW-0012">Acyltransferase</keyword>
<dbReference type="InterPro" id="IPR016181">
    <property type="entry name" value="Acyl_CoA_acyltransferase"/>
</dbReference>
<sequence length="312" mass="36154">MTKIKNRHYVIRNYTEEDADKIAQFNVVLMLTYCYNGDYKPENIFCAVDQENTIMAVGHLEFDQTWSIMNKTNQSIDYVYKLNLDISISNNGEWSSLLPIREELMNCLITRANEIKNQFPERNIRVCHNISTDKISDIDYYLSKGFMSKRSQFVMKRDLTEEIKNVPHSDKIRIINWKMKTKEEEKQYLRAEAKGDLEGISWSLNRLRWTKGGPEWDTFTAFAGEDVVGSVMTWGISENRSATESIFVLPEWRQKGIAKAVITEALKFLKEKGKSEATLCVLSDNYKAIALYQSLGYKIDSVFLEFGFDLSS</sequence>
<gene>
    <name evidence="4" type="ORF">WAK64_19520</name>
</gene>
<protein>
    <submittedName>
        <fullName evidence="4">GNAT family N-acetyltransferase</fullName>
    </submittedName>
</protein>
<keyword evidence="1" id="KW-0808">Transferase</keyword>
<dbReference type="CDD" id="cd04301">
    <property type="entry name" value="NAT_SF"/>
    <property type="match status" value="1"/>
</dbReference>
<name>A0ABU8HJI0_9BACI</name>
<accession>A0ABU8HJI0</accession>
<dbReference type="PANTHER" id="PTHR43420:SF12">
    <property type="entry name" value="N-ACETYLTRANSFERASE DOMAIN-CONTAINING PROTEIN"/>
    <property type="match status" value="1"/>
</dbReference>
<dbReference type="SUPFAM" id="SSF55729">
    <property type="entry name" value="Acyl-CoA N-acyltransferases (Nat)"/>
    <property type="match status" value="1"/>
</dbReference>
<proteinExistence type="predicted"/>
<dbReference type="PROSITE" id="PS51186">
    <property type="entry name" value="GNAT"/>
    <property type="match status" value="1"/>
</dbReference>
<dbReference type="Proteomes" id="UP001312865">
    <property type="component" value="Unassembled WGS sequence"/>
</dbReference>
<dbReference type="PANTHER" id="PTHR43420">
    <property type="entry name" value="ACETYLTRANSFERASE"/>
    <property type="match status" value="1"/>
</dbReference>
<dbReference type="Gene3D" id="3.40.630.30">
    <property type="match status" value="1"/>
</dbReference>
<evidence type="ECO:0000259" key="3">
    <source>
        <dbReference type="PROSITE" id="PS51186"/>
    </source>
</evidence>
<keyword evidence="5" id="KW-1185">Reference proteome</keyword>
<evidence type="ECO:0000313" key="5">
    <source>
        <dbReference type="Proteomes" id="UP001312865"/>
    </source>
</evidence>
<evidence type="ECO:0000256" key="2">
    <source>
        <dbReference type="ARBA" id="ARBA00023315"/>
    </source>
</evidence>
<dbReference type="InterPro" id="IPR000182">
    <property type="entry name" value="GNAT_dom"/>
</dbReference>
<dbReference type="Pfam" id="PF00583">
    <property type="entry name" value="Acetyltransf_1"/>
    <property type="match status" value="1"/>
</dbReference>
<dbReference type="RefSeq" id="WP_336588684.1">
    <property type="nucleotide sequence ID" value="NZ_JBBAXC010000022.1"/>
</dbReference>
<evidence type="ECO:0000256" key="1">
    <source>
        <dbReference type="ARBA" id="ARBA00022679"/>
    </source>
</evidence>
<dbReference type="EMBL" id="JBBAXC010000022">
    <property type="protein sequence ID" value="MEI5909244.1"/>
    <property type="molecule type" value="Genomic_DNA"/>
</dbReference>
<comment type="caution">
    <text evidence="4">The sequence shown here is derived from an EMBL/GenBank/DDBJ whole genome shotgun (WGS) entry which is preliminary data.</text>
</comment>